<feature type="region of interest" description="Disordered" evidence="1">
    <location>
        <begin position="20"/>
        <end position="48"/>
    </location>
</feature>
<organism evidence="2">
    <name type="scientific">Nothobranchius furzeri</name>
    <name type="common">Turquoise killifish</name>
    <dbReference type="NCBI Taxonomy" id="105023"/>
    <lineage>
        <taxon>Eukaryota</taxon>
        <taxon>Metazoa</taxon>
        <taxon>Chordata</taxon>
        <taxon>Craniata</taxon>
        <taxon>Vertebrata</taxon>
        <taxon>Euteleostomi</taxon>
        <taxon>Actinopterygii</taxon>
        <taxon>Neopterygii</taxon>
        <taxon>Teleostei</taxon>
        <taxon>Neoteleostei</taxon>
        <taxon>Acanthomorphata</taxon>
        <taxon>Ovalentaria</taxon>
        <taxon>Atherinomorphae</taxon>
        <taxon>Cyprinodontiformes</taxon>
        <taxon>Nothobranchiidae</taxon>
        <taxon>Nothobranchius</taxon>
    </lineage>
</organism>
<proteinExistence type="predicted"/>
<dbReference type="EMBL" id="HAEJ01005058">
    <property type="protein sequence ID" value="SBS45515.1"/>
    <property type="molecule type" value="Transcribed_RNA"/>
</dbReference>
<feature type="compositionally biased region" description="Basic and acidic residues" evidence="1">
    <location>
        <begin position="27"/>
        <end position="43"/>
    </location>
</feature>
<protein>
    <submittedName>
        <fullName evidence="2">Si:dkeyp-101e12.1</fullName>
    </submittedName>
</protein>
<feature type="non-terminal residue" evidence="2">
    <location>
        <position position="1"/>
    </location>
</feature>
<sequence>KASLGKERCPRKSLRLNEAQNLTLSRESTHKHDIDSREAERPTVQRRQWASTQSKQRVMVLMVQVMDALLMLVLCWKAWKFSIA</sequence>
<gene>
    <name evidence="2" type="primary">SI:DKEYP-101E12.1</name>
</gene>
<reference evidence="2" key="1">
    <citation type="submission" date="2016-05" db="EMBL/GenBank/DDBJ databases">
        <authorList>
            <person name="Lavstsen T."/>
            <person name="Jespersen J.S."/>
        </authorList>
    </citation>
    <scope>NUCLEOTIDE SEQUENCE</scope>
    <source>
        <tissue evidence="2">Brain</tissue>
    </source>
</reference>
<accession>A0A1A8UBM9</accession>
<name>A0A1A8UBM9_NOTFU</name>
<feature type="non-terminal residue" evidence="2">
    <location>
        <position position="84"/>
    </location>
</feature>
<reference evidence="2" key="2">
    <citation type="submission" date="2016-06" db="EMBL/GenBank/DDBJ databases">
        <title>The genome of a short-lived fish provides insights into sex chromosome evolution and the genetic control of aging.</title>
        <authorList>
            <person name="Reichwald K."/>
            <person name="Felder M."/>
            <person name="Petzold A."/>
            <person name="Koch P."/>
            <person name="Groth M."/>
            <person name="Platzer M."/>
        </authorList>
    </citation>
    <scope>NUCLEOTIDE SEQUENCE</scope>
    <source>
        <tissue evidence="2">Brain</tissue>
    </source>
</reference>
<dbReference type="AlphaFoldDB" id="A0A1A8UBM9"/>
<evidence type="ECO:0000313" key="2">
    <source>
        <dbReference type="EMBL" id="SBS45515.1"/>
    </source>
</evidence>
<evidence type="ECO:0000256" key="1">
    <source>
        <dbReference type="SAM" id="MobiDB-lite"/>
    </source>
</evidence>